<dbReference type="EMBL" id="ML987193">
    <property type="protein sequence ID" value="KAF2251103.1"/>
    <property type="molecule type" value="Genomic_DNA"/>
</dbReference>
<organism evidence="2 3">
    <name type="scientific">Trematosphaeria pertusa</name>
    <dbReference type="NCBI Taxonomy" id="390896"/>
    <lineage>
        <taxon>Eukaryota</taxon>
        <taxon>Fungi</taxon>
        <taxon>Dikarya</taxon>
        <taxon>Ascomycota</taxon>
        <taxon>Pezizomycotina</taxon>
        <taxon>Dothideomycetes</taxon>
        <taxon>Pleosporomycetidae</taxon>
        <taxon>Pleosporales</taxon>
        <taxon>Massarineae</taxon>
        <taxon>Trematosphaeriaceae</taxon>
        <taxon>Trematosphaeria</taxon>
    </lineage>
</organism>
<dbReference type="OrthoDB" id="3565018at2759"/>
<evidence type="ECO:0000259" key="1">
    <source>
        <dbReference type="Pfam" id="PF24476"/>
    </source>
</evidence>
<accession>A0A6A6INP2</accession>
<dbReference type="Proteomes" id="UP000800094">
    <property type="component" value="Unassembled WGS sequence"/>
</dbReference>
<keyword evidence="3" id="KW-1185">Reference proteome</keyword>
<name>A0A6A6INP2_9PLEO</name>
<proteinExistence type="predicted"/>
<dbReference type="PANTHER" id="PTHR35186">
    <property type="entry name" value="ANK_REP_REGION DOMAIN-CONTAINING PROTEIN"/>
    <property type="match status" value="1"/>
</dbReference>
<protein>
    <recommendedName>
        <fullName evidence="1">DUF7580 domain-containing protein</fullName>
    </recommendedName>
</protein>
<feature type="domain" description="DUF7580" evidence="1">
    <location>
        <begin position="64"/>
        <end position="262"/>
    </location>
</feature>
<dbReference type="PANTHER" id="PTHR35186:SF4">
    <property type="entry name" value="PRION-INHIBITION AND PROPAGATION HELO DOMAIN-CONTAINING PROTEIN"/>
    <property type="match status" value="1"/>
</dbReference>
<dbReference type="RefSeq" id="XP_033686107.1">
    <property type="nucleotide sequence ID" value="XM_033828673.1"/>
</dbReference>
<gene>
    <name evidence="2" type="ORF">BU26DRAFT_517832</name>
</gene>
<sequence length="267" mass="30117">MTTLPASSPFGPPAPEAVPDGIQHLCTVVATWEPTQRNRCVRYLAGASRRKLGVYLLEGTLSCQQQWTAYSLRDTLTSKSEVGREFSNHAKLRVAVDLVSSVLQLANTPWLDERWKEDIIFVHRPGAPITSIYEHPFVHREFTLSIDDECTKHQTAACRVIRNQTLFTLGILLIELWYGKSIHELQTPQDLNCEGTPDVAWCTAGRLVENKLEFDAGRCYAEAVRRCVRCDFGRRDVSFGDEGFQQAVYDGVVLMLEKTLQPFNGLD</sequence>
<reference evidence="2" key="1">
    <citation type="journal article" date="2020" name="Stud. Mycol.">
        <title>101 Dothideomycetes genomes: a test case for predicting lifestyles and emergence of pathogens.</title>
        <authorList>
            <person name="Haridas S."/>
            <person name="Albert R."/>
            <person name="Binder M."/>
            <person name="Bloem J."/>
            <person name="Labutti K."/>
            <person name="Salamov A."/>
            <person name="Andreopoulos B."/>
            <person name="Baker S."/>
            <person name="Barry K."/>
            <person name="Bills G."/>
            <person name="Bluhm B."/>
            <person name="Cannon C."/>
            <person name="Castanera R."/>
            <person name="Culley D."/>
            <person name="Daum C."/>
            <person name="Ezra D."/>
            <person name="Gonzalez J."/>
            <person name="Henrissat B."/>
            <person name="Kuo A."/>
            <person name="Liang C."/>
            <person name="Lipzen A."/>
            <person name="Lutzoni F."/>
            <person name="Magnuson J."/>
            <person name="Mondo S."/>
            <person name="Nolan M."/>
            <person name="Ohm R."/>
            <person name="Pangilinan J."/>
            <person name="Park H.-J."/>
            <person name="Ramirez L."/>
            <person name="Alfaro M."/>
            <person name="Sun H."/>
            <person name="Tritt A."/>
            <person name="Yoshinaga Y."/>
            <person name="Zwiers L.-H."/>
            <person name="Turgeon B."/>
            <person name="Goodwin S."/>
            <person name="Spatafora J."/>
            <person name="Crous P."/>
            <person name="Grigoriev I."/>
        </authorList>
    </citation>
    <scope>NUCLEOTIDE SEQUENCE</scope>
    <source>
        <strain evidence="2">CBS 122368</strain>
    </source>
</reference>
<dbReference type="GeneID" id="54582003"/>
<evidence type="ECO:0000313" key="3">
    <source>
        <dbReference type="Proteomes" id="UP000800094"/>
    </source>
</evidence>
<dbReference type="InterPro" id="IPR056002">
    <property type="entry name" value="DUF7580"/>
</dbReference>
<dbReference type="Pfam" id="PF24476">
    <property type="entry name" value="DUF7580"/>
    <property type="match status" value="1"/>
</dbReference>
<evidence type="ECO:0000313" key="2">
    <source>
        <dbReference type="EMBL" id="KAF2251103.1"/>
    </source>
</evidence>
<dbReference type="AlphaFoldDB" id="A0A6A6INP2"/>